<reference evidence="5" key="1">
    <citation type="journal article" date="2019" name="Int. J. Syst. Evol. Microbiol.">
        <title>The Global Catalogue of Microorganisms (GCM) 10K type strain sequencing project: providing services to taxonomists for standard genome sequencing and annotation.</title>
        <authorList>
            <consortium name="The Broad Institute Genomics Platform"/>
            <consortium name="The Broad Institute Genome Sequencing Center for Infectious Disease"/>
            <person name="Wu L."/>
            <person name="Ma J."/>
        </authorList>
    </citation>
    <scope>NUCLEOTIDE SEQUENCE [LARGE SCALE GENOMIC DNA]</scope>
    <source>
        <strain evidence="5">NCAIM B.02333</strain>
    </source>
</reference>
<feature type="transmembrane region" description="Helical" evidence="2">
    <location>
        <begin position="78"/>
        <end position="97"/>
    </location>
</feature>
<accession>A0ABV7WA94</accession>
<dbReference type="InterPro" id="IPR037185">
    <property type="entry name" value="EmrE-like"/>
</dbReference>
<feature type="transmembrane region" description="Helical" evidence="2">
    <location>
        <begin position="103"/>
        <end position="122"/>
    </location>
</feature>
<feature type="transmembrane region" description="Helical" evidence="2">
    <location>
        <begin position="12"/>
        <end position="31"/>
    </location>
</feature>
<protein>
    <submittedName>
        <fullName evidence="4">DMT family transporter</fullName>
    </submittedName>
</protein>
<gene>
    <name evidence="4" type="ORF">ACFOLH_00085</name>
</gene>
<feature type="transmembrane region" description="Helical" evidence="2">
    <location>
        <begin position="253"/>
        <end position="272"/>
    </location>
</feature>
<evidence type="ECO:0000259" key="3">
    <source>
        <dbReference type="Pfam" id="PF00892"/>
    </source>
</evidence>
<evidence type="ECO:0000313" key="4">
    <source>
        <dbReference type="EMBL" id="MFC3686733.1"/>
    </source>
</evidence>
<comment type="caution">
    <text evidence="4">The sequence shown here is derived from an EMBL/GenBank/DDBJ whole genome shotgun (WGS) entry which is preliminary data.</text>
</comment>
<evidence type="ECO:0000256" key="1">
    <source>
        <dbReference type="ARBA" id="ARBA00007362"/>
    </source>
</evidence>
<dbReference type="Proteomes" id="UP001595685">
    <property type="component" value="Unassembled WGS sequence"/>
</dbReference>
<feature type="domain" description="EamA" evidence="3">
    <location>
        <begin position="161"/>
        <end position="295"/>
    </location>
</feature>
<feature type="transmembrane region" description="Helical" evidence="2">
    <location>
        <begin position="278"/>
        <end position="297"/>
    </location>
</feature>
<feature type="transmembrane region" description="Helical" evidence="2">
    <location>
        <begin position="159"/>
        <end position="178"/>
    </location>
</feature>
<dbReference type="PANTHER" id="PTHR22911:SF76">
    <property type="entry name" value="EAMA DOMAIN-CONTAINING PROTEIN"/>
    <property type="match status" value="1"/>
</dbReference>
<keyword evidence="2" id="KW-1133">Transmembrane helix</keyword>
<feature type="transmembrane region" description="Helical" evidence="2">
    <location>
        <begin position="218"/>
        <end position="241"/>
    </location>
</feature>
<keyword evidence="2" id="KW-0472">Membrane</keyword>
<sequence length="306" mass="31074">MSRPPDPVRTRLAGLDLLVLGVGVVGVSVAAPVAGATLAPALAVAFWRTAVGALVYLPAGVRGLRARRAALGPLDRGTVTAVLWSGGFLALHFMLWIPSLRLTSVTASTALVTTTPLWVVLVQRLRGRPVSRRVMTGVLVAFGGVLLVTGVDATLSPQALLGDAMALAGGAAAAGYSLTAETARRQMSTASYSAVANGVCAALTLAVCLALGVPLTGFAAVTWAEVAVIAVCSQVVGHALLNRAILRAGATTVTLAILLETPTASLIAWLWLGDVPPVLVLPGAALVLAGLAVVVTARRQPVDLPT</sequence>
<dbReference type="InterPro" id="IPR000620">
    <property type="entry name" value="EamA_dom"/>
</dbReference>
<dbReference type="SUPFAM" id="SSF103481">
    <property type="entry name" value="Multidrug resistance efflux transporter EmrE"/>
    <property type="match status" value="2"/>
</dbReference>
<dbReference type="Pfam" id="PF00892">
    <property type="entry name" value="EamA"/>
    <property type="match status" value="2"/>
</dbReference>
<feature type="transmembrane region" description="Helical" evidence="2">
    <location>
        <begin position="190"/>
        <end position="212"/>
    </location>
</feature>
<dbReference type="PANTHER" id="PTHR22911">
    <property type="entry name" value="ACYL-MALONYL CONDENSING ENZYME-RELATED"/>
    <property type="match status" value="1"/>
</dbReference>
<evidence type="ECO:0000313" key="5">
    <source>
        <dbReference type="Proteomes" id="UP001595685"/>
    </source>
</evidence>
<organism evidence="4 5">
    <name type="scientific">Aquipuribacter hungaricus</name>
    <dbReference type="NCBI Taxonomy" id="545624"/>
    <lineage>
        <taxon>Bacteria</taxon>
        <taxon>Bacillati</taxon>
        <taxon>Actinomycetota</taxon>
        <taxon>Actinomycetes</taxon>
        <taxon>Micrococcales</taxon>
        <taxon>Intrasporangiaceae</taxon>
        <taxon>Aquipuribacter</taxon>
    </lineage>
</organism>
<name>A0ABV7WA94_9MICO</name>
<feature type="transmembrane region" description="Helical" evidence="2">
    <location>
        <begin position="37"/>
        <end position="57"/>
    </location>
</feature>
<dbReference type="RefSeq" id="WP_340289037.1">
    <property type="nucleotide sequence ID" value="NZ_JBBEOI010000005.1"/>
</dbReference>
<keyword evidence="5" id="KW-1185">Reference proteome</keyword>
<dbReference type="EMBL" id="JBHRWW010000001">
    <property type="protein sequence ID" value="MFC3686733.1"/>
    <property type="molecule type" value="Genomic_DNA"/>
</dbReference>
<comment type="similarity">
    <text evidence="1">Belongs to the EamA transporter family.</text>
</comment>
<keyword evidence="2" id="KW-0812">Transmembrane</keyword>
<proteinExistence type="inferred from homology"/>
<evidence type="ECO:0000256" key="2">
    <source>
        <dbReference type="SAM" id="Phobius"/>
    </source>
</evidence>
<feature type="transmembrane region" description="Helical" evidence="2">
    <location>
        <begin position="134"/>
        <end position="153"/>
    </location>
</feature>
<feature type="domain" description="EamA" evidence="3">
    <location>
        <begin position="28"/>
        <end position="149"/>
    </location>
</feature>